<dbReference type="EMBL" id="SPNK01000001">
    <property type="protein sequence ID" value="TFI03065.1"/>
    <property type="molecule type" value="Genomic_DNA"/>
</dbReference>
<dbReference type="GO" id="GO:0005524">
    <property type="term" value="F:ATP binding"/>
    <property type="evidence" value="ECO:0007669"/>
    <property type="project" value="UniProtKB-KW"/>
</dbReference>
<evidence type="ECO:0000256" key="5">
    <source>
        <dbReference type="RuleBase" id="RU361279"/>
    </source>
</evidence>
<dbReference type="PANTHER" id="PTHR23407:SF1">
    <property type="entry name" value="5-FORMYLTETRAHYDROFOLATE CYCLO-LIGASE"/>
    <property type="match status" value="1"/>
</dbReference>
<evidence type="ECO:0000256" key="1">
    <source>
        <dbReference type="ARBA" id="ARBA00010638"/>
    </source>
</evidence>
<dbReference type="GO" id="GO:0030272">
    <property type="term" value="F:5-formyltetrahydrofolate cyclo-ligase activity"/>
    <property type="evidence" value="ECO:0007669"/>
    <property type="project" value="UniProtKB-EC"/>
</dbReference>
<dbReference type="GO" id="GO:0046872">
    <property type="term" value="F:metal ion binding"/>
    <property type="evidence" value="ECO:0007669"/>
    <property type="project" value="UniProtKB-KW"/>
</dbReference>
<keyword evidence="7" id="KW-1185">Reference proteome</keyword>
<organism evidence="6 7">
    <name type="scientific">Kocuria rhizophila</name>
    <dbReference type="NCBI Taxonomy" id="72000"/>
    <lineage>
        <taxon>Bacteria</taxon>
        <taxon>Bacillati</taxon>
        <taxon>Actinomycetota</taxon>
        <taxon>Actinomycetes</taxon>
        <taxon>Micrococcales</taxon>
        <taxon>Micrococcaceae</taxon>
        <taxon>Kocuria</taxon>
    </lineage>
</organism>
<reference evidence="6 7" key="1">
    <citation type="submission" date="2019-03" db="EMBL/GenBank/DDBJ databases">
        <title>Genome Sequencing and Assembly of Various Microbes Isolated from Alder Root Nodule.</title>
        <authorList>
            <person name="Swanson E."/>
            <person name="Sevigny J.L."/>
            <person name="Pesce C."/>
            <person name="Davis I."/>
            <person name="Kleiner V."/>
            <person name="Tisa L."/>
        </authorList>
    </citation>
    <scope>NUCLEOTIDE SEQUENCE [LARGE SCALE GENOMIC DNA]</scope>
    <source>
        <strain evidence="6 7">4R-31</strain>
    </source>
</reference>
<dbReference type="InterPro" id="IPR002698">
    <property type="entry name" value="FTHF_cligase"/>
</dbReference>
<dbReference type="GO" id="GO:0009396">
    <property type="term" value="P:folic acid-containing compound biosynthetic process"/>
    <property type="evidence" value="ECO:0007669"/>
    <property type="project" value="TreeGrafter"/>
</dbReference>
<dbReference type="SUPFAM" id="SSF100950">
    <property type="entry name" value="NagB/RpiA/CoA transferase-like"/>
    <property type="match status" value="1"/>
</dbReference>
<keyword evidence="3 4" id="KW-0067">ATP-binding</keyword>
<keyword evidence="6" id="KW-0436">Ligase</keyword>
<dbReference type="RefSeq" id="WP_135009755.1">
    <property type="nucleotide sequence ID" value="NZ_CP108528.1"/>
</dbReference>
<feature type="binding site" evidence="4">
    <location>
        <position position="62"/>
    </location>
    <ligand>
        <name>substrate</name>
    </ligand>
</feature>
<keyword evidence="5" id="KW-0479">Metal-binding</keyword>
<dbReference type="GeneID" id="93232811"/>
<comment type="similarity">
    <text evidence="1 5">Belongs to the 5-formyltetrahydrofolate cyclo-ligase family.</text>
</comment>
<evidence type="ECO:0000256" key="4">
    <source>
        <dbReference type="PIRSR" id="PIRSR006806-1"/>
    </source>
</evidence>
<dbReference type="Proteomes" id="UP000298017">
    <property type="component" value="Unassembled WGS sequence"/>
</dbReference>
<feature type="binding site" evidence="4">
    <location>
        <position position="57"/>
    </location>
    <ligand>
        <name>substrate</name>
    </ligand>
</feature>
<dbReference type="EC" id="6.3.3.2" evidence="5"/>
<dbReference type="InterPro" id="IPR024185">
    <property type="entry name" value="FTHF_cligase-like_sf"/>
</dbReference>
<name>A0AAX2SFQ4_KOCRH</name>
<comment type="catalytic activity">
    <reaction evidence="5">
        <text>(6S)-5-formyl-5,6,7,8-tetrahydrofolate + ATP = (6R)-5,10-methenyltetrahydrofolate + ADP + phosphate</text>
        <dbReference type="Rhea" id="RHEA:10488"/>
        <dbReference type="ChEBI" id="CHEBI:30616"/>
        <dbReference type="ChEBI" id="CHEBI:43474"/>
        <dbReference type="ChEBI" id="CHEBI:57455"/>
        <dbReference type="ChEBI" id="CHEBI:57457"/>
        <dbReference type="ChEBI" id="CHEBI:456216"/>
        <dbReference type="EC" id="6.3.3.2"/>
    </reaction>
</comment>
<comment type="caution">
    <text evidence="6">The sequence shown here is derived from an EMBL/GenBank/DDBJ whole genome shotgun (WGS) entry which is preliminary data.</text>
</comment>
<dbReference type="AlphaFoldDB" id="A0AAX2SFQ4"/>
<protein>
    <recommendedName>
        <fullName evidence="5">5-formyltetrahydrofolate cyclo-ligase</fullName>
        <ecNumber evidence="5">6.3.3.2</ecNumber>
    </recommendedName>
</protein>
<proteinExistence type="inferred from homology"/>
<evidence type="ECO:0000256" key="3">
    <source>
        <dbReference type="ARBA" id="ARBA00022840"/>
    </source>
</evidence>
<gene>
    <name evidence="6" type="ORF">E4P33_00650</name>
</gene>
<dbReference type="InterPro" id="IPR037171">
    <property type="entry name" value="NagB/RpiA_transferase-like"/>
</dbReference>
<sequence length="205" mass="21825">MEQPSGDRAAKAALRAHVIERRRHRSAGVRREAQAGLGTHLTRLLAETGAGDVAGFLPLPDEPPLLPALEDAHRRGRRVWLPVVAPRRTLAWVQWRPGAALVDGALPGLREPAGPRHGLEVFAAVRVLVVPVVAVDRSGVRLGFGGGYYDRFLEALETAGHRPRTVACCFADEVLPAGEVPSEPHDAVLAEVLTEHGVVALGGSA</sequence>
<dbReference type="Gene3D" id="3.40.50.10420">
    <property type="entry name" value="NagB/RpiA/CoA transferase-like"/>
    <property type="match status" value="1"/>
</dbReference>
<dbReference type="PIRSF" id="PIRSF006806">
    <property type="entry name" value="FTHF_cligase"/>
    <property type="match status" value="1"/>
</dbReference>
<evidence type="ECO:0000313" key="6">
    <source>
        <dbReference type="EMBL" id="TFI03065.1"/>
    </source>
</evidence>
<keyword evidence="5" id="KW-0460">Magnesium</keyword>
<evidence type="ECO:0000256" key="2">
    <source>
        <dbReference type="ARBA" id="ARBA00022741"/>
    </source>
</evidence>
<dbReference type="Pfam" id="PF01812">
    <property type="entry name" value="5-FTHF_cyc-lig"/>
    <property type="match status" value="1"/>
</dbReference>
<feature type="binding site" evidence="4">
    <location>
        <begin position="141"/>
        <end position="149"/>
    </location>
    <ligand>
        <name>ATP</name>
        <dbReference type="ChEBI" id="CHEBI:30616"/>
    </ligand>
</feature>
<comment type="cofactor">
    <cofactor evidence="5">
        <name>Mg(2+)</name>
        <dbReference type="ChEBI" id="CHEBI:18420"/>
    </cofactor>
</comment>
<keyword evidence="2 4" id="KW-0547">Nucleotide-binding</keyword>
<dbReference type="GO" id="GO:0035999">
    <property type="term" value="P:tetrahydrofolate interconversion"/>
    <property type="evidence" value="ECO:0007669"/>
    <property type="project" value="TreeGrafter"/>
</dbReference>
<evidence type="ECO:0000313" key="7">
    <source>
        <dbReference type="Proteomes" id="UP000298017"/>
    </source>
</evidence>
<accession>A0AAX2SFQ4</accession>
<dbReference type="PANTHER" id="PTHR23407">
    <property type="entry name" value="ATPASE INHIBITOR/5-FORMYLTETRAHYDROFOLATE CYCLO-LIGASE"/>
    <property type="match status" value="1"/>
</dbReference>
<dbReference type="NCBIfam" id="TIGR02727">
    <property type="entry name" value="MTHFS_bact"/>
    <property type="match status" value="1"/>
</dbReference>
<feature type="binding site" evidence="4">
    <location>
        <begin position="11"/>
        <end position="15"/>
    </location>
    <ligand>
        <name>ATP</name>
        <dbReference type="ChEBI" id="CHEBI:30616"/>
    </ligand>
</feature>